<organism evidence="1 2">
    <name type="scientific">Pseudonocardia bannensis</name>
    <dbReference type="NCBI Taxonomy" id="630973"/>
    <lineage>
        <taxon>Bacteria</taxon>
        <taxon>Bacillati</taxon>
        <taxon>Actinomycetota</taxon>
        <taxon>Actinomycetes</taxon>
        <taxon>Pseudonocardiales</taxon>
        <taxon>Pseudonocardiaceae</taxon>
        <taxon>Pseudonocardia</taxon>
    </lineage>
</organism>
<dbReference type="EMBL" id="JAAXKZ010000117">
    <property type="protein sequence ID" value="NMH94538.1"/>
    <property type="molecule type" value="Genomic_DNA"/>
</dbReference>
<accession>A0A848DP77</accession>
<evidence type="ECO:0000313" key="2">
    <source>
        <dbReference type="Proteomes" id="UP000586918"/>
    </source>
</evidence>
<comment type="caution">
    <text evidence="1">The sequence shown here is derived from an EMBL/GenBank/DDBJ whole genome shotgun (WGS) entry which is preliminary data.</text>
</comment>
<dbReference type="Proteomes" id="UP000586918">
    <property type="component" value="Unassembled WGS sequence"/>
</dbReference>
<gene>
    <name evidence="1" type="ORF">HF519_23770</name>
</gene>
<evidence type="ECO:0000313" key="1">
    <source>
        <dbReference type="EMBL" id="NMH94538.1"/>
    </source>
</evidence>
<keyword evidence="2" id="KW-1185">Reference proteome</keyword>
<name>A0A848DP77_9PSEU</name>
<dbReference type="RefSeq" id="WP_169415221.1">
    <property type="nucleotide sequence ID" value="NZ_JAAXKZ010000117.1"/>
</dbReference>
<proteinExistence type="predicted"/>
<dbReference type="AlphaFoldDB" id="A0A848DP77"/>
<sequence length="90" mass="9559">MGTLQPDALRILCGVLARHTAPDQGCFFALWEGWGWIHGSPSVAVINFDGSSSEPVPPAFPPEVLAEPGLEAWPVDPVDSLAYDGDTVNV</sequence>
<reference evidence="1 2" key="1">
    <citation type="submission" date="2020-04" db="EMBL/GenBank/DDBJ databases">
        <authorList>
            <person name="Klaysubun C."/>
            <person name="Duangmal K."/>
            <person name="Lipun K."/>
        </authorList>
    </citation>
    <scope>NUCLEOTIDE SEQUENCE [LARGE SCALE GENOMIC DNA]</scope>
    <source>
        <strain evidence="1 2">DSM 45300</strain>
    </source>
</reference>
<protein>
    <submittedName>
        <fullName evidence="1">Uncharacterized protein</fullName>
    </submittedName>
</protein>